<accession>A0A8H7FBE6</accession>
<gene>
    <name evidence="2" type="ORF">Agabi119p4_903</name>
</gene>
<feature type="compositionally biased region" description="Polar residues" evidence="1">
    <location>
        <begin position="119"/>
        <end position="132"/>
    </location>
</feature>
<proteinExistence type="predicted"/>
<comment type="caution">
    <text evidence="2">The sequence shown here is derived from an EMBL/GenBank/DDBJ whole genome shotgun (WGS) entry which is preliminary data.</text>
</comment>
<dbReference type="EMBL" id="JABXXO010000001">
    <property type="protein sequence ID" value="KAF7784738.1"/>
    <property type="molecule type" value="Genomic_DNA"/>
</dbReference>
<dbReference type="InterPro" id="IPR016024">
    <property type="entry name" value="ARM-type_fold"/>
</dbReference>
<name>A0A8H7FBE6_AGABI</name>
<dbReference type="InterPro" id="IPR018814">
    <property type="entry name" value="DUF5427"/>
</dbReference>
<evidence type="ECO:0000256" key="1">
    <source>
        <dbReference type="SAM" id="MobiDB-lite"/>
    </source>
</evidence>
<feature type="compositionally biased region" description="Polar residues" evidence="1">
    <location>
        <begin position="89"/>
        <end position="100"/>
    </location>
</feature>
<feature type="region of interest" description="Disordered" evidence="1">
    <location>
        <begin position="1"/>
        <end position="147"/>
    </location>
</feature>
<organism evidence="2 3">
    <name type="scientific">Agaricus bisporus var. burnettii</name>
    <dbReference type="NCBI Taxonomy" id="192524"/>
    <lineage>
        <taxon>Eukaryota</taxon>
        <taxon>Fungi</taxon>
        <taxon>Dikarya</taxon>
        <taxon>Basidiomycota</taxon>
        <taxon>Agaricomycotina</taxon>
        <taxon>Agaricomycetes</taxon>
        <taxon>Agaricomycetidae</taxon>
        <taxon>Agaricales</taxon>
        <taxon>Agaricineae</taxon>
        <taxon>Agaricaceae</taxon>
        <taxon>Agaricus</taxon>
    </lineage>
</organism>
<dbReference type="AlphaFoldDB" id="A0A8H7FBE6"/>
<feature type="compositionally biased region" description="Polar residues" evidence="1">
    <location>
        <begin position="52"/>
        <end position="65"/>
    </location>
</feature>
<evidence type="ECO:0000313" key="2">
    <source>
        <dbReference type="EMBL" id="KAF7784738.1"/>
    </source>
</evidence>
<evidence type="ECO:0000313" key="3">
    <source>
        <dbReference type="Proteomes" id="UP000629468"/>
    </source>
</evidence>
<evidence type="ECO:0008006" key="4">
    <source>
        <dbReference type="Google" id="ProtNLM"/>
    </source>
</evidence>
<dbReference type="Proteomes" id="UP000629468">
    <property type="component" value="Unassembled WGS sequence"/>
</dbReference>
<feature type="region of interest" description="Disordered" evidence="1">
    <location>
        <begin position="423"/>
        <end position="460"/>
    </location>
</feature>
<dbReference type="PANTHER" id="PTHR28265">
    <property type="entry name" value="MAINTENANCE OF TELOMERE CAPPING PROTEIN 1"/>
    <property type="match status" value="1"/>
</dbReference>
<dbReference type="Pfam" id="PF10310">
    <property type="entry name" value="DUF5427"/>
    <property type="match status" value="1"/>
</dbReference>
<dbReference type="PANTHER" id="PTHR28265:SF1">
    <property type="entry name" value="MAINTENANCE OF TELOMERE CAPPING PROTEIN 1"/>
    <property type="match status" value="1"/>
</dbReference>
<sequence>MSKSKSKQAEALQLLDDLDSFTPIEAPPAESASNDGSPVPRTSTSSTRRQDLSPNNTNTGSNQGETAEALAFLDEIQQRATEPAGRPSHNISRSGTPTLRKSTERVKLGGGTLLPGASASATSLHRQLSSSAVGDRKAPESTSGGGWGWGSVWSSASAAIQQARTVVDEQVKYLPQVNNEQAKKWREGVMEYAKTAQLDKLGQDFKRVGLSTLTDILNVVAPPISEHEVIQVWLSHDMQGYDGVETLAYRALARVMEQVEGGDLIVNRGNESKPKEGSDRRELNAVDGYEAAVKLAQANLEEMAKSESKSESKPTSSTITSPTTYSHVYLRIQPFFTTYHIPPSVDIPASSVQQLAFLLYLFDPEHQLVQVTTTQSVPSQWISIWDQYDWVEDLVAEAMRVGFETIGQEYVVSRMGWAGKGKEVGEGVVDKEQDDGEDDEDDEEEDEEDEEEEHHTSKAT</sequence>
<feature type="compositionally biased region" description="Acidic residues" evidence="1">
    <location>
        <begin position="432"/>
        <end position="452"/>
    </location>
</feature>
<reference evidence="2 3" key="1">
    <citation type="journal article" name="Sci. Rep.">
        <title>Telomere-to-telomere assembled and centromere annotated genomes of the two main subspecies of the button mushroom Agaricus bisporus reveal especially polymorphic chromosome ends.</title>
        <authorList>
            <person name="Sonnenberg A.S.M."/>
            <person name="Sedaghat-Telgerd N."/>
            <person name="Lavrijssen B."/>
            <person name="Ohm R.A."/>
            <person name="Hendrickx P.M."/>
            <person name="Scholtmeijer K."/>
            <person name="Baars J.J.P."/>
            <person name="van Peer A."/>
        </authorList>
    </citation>
    <scope>NUCLEOTIDE SEQUENCE [LARGE SCALE GENOMIC DNA]</scope>
    <source>
        <strain evidence="2 3">H119_p4</strain>
    </source>
</reference>
<protein>
    <recommendedName>
        <fullName evidence="4">Maintenance of telomere capping protein 1</fullName>
    </recommendedName>
</protein>
<dbReference type="SUPFAM" id="SSF48371">
    <property type="entry name" value="ARM repeat"/>
    <property type="match status" value="1"/>
</dbReference>